<gene>
    <name evidence="3" type="ORF">Amal_03147</name>
</gene>
<dbReference type="InterPro" id="IPR028992">
    <property type="entry name" value="Hedgehog/Intein_dom"/>
</dbReference>
<accession>A0A177G8P8</accession>
<name>A0A177G8P8_9PROT</name>
<dbReference type="Gene3D" id="2.170.16.10">
    <property type="entry name" value="Hedgehog/Intein (Hint) domain"/>
    <property type="match status" value="1"/>
</dbReference>
<comment type="caution">
    <text evidence="3">The sequence shown here is derived from an EMBL/GenBank/DDBJ whole genome shotgun (WGS) entry which is preliminary data.</text>
</comment>
<dbReference type="Pfam" id="PF13403">
    <property type="entry name" value="Hint_2"/>
    <property type="match status" value="1"/>
</dbReference>
<dbReference type="Proteomes" id="UP000077349">
    <property type="component" value="Unassembled WGS sequence"/>
</dbReference>
<evidence type="ECO:0000259" key="2">
    <source>
        <dbReference type="Pfam" id="PF13403"/>
    </source>
</evidence>
<evidence type="ECO:0000256" key="1">
    <source>
        <dbReference type="SAM" id="MobiDB-lite"/>
    </source>
</evidence>
<dbReference type="PATRIC" id="fig|178901.16.peg.3354"/>
<reference evidence="3 4" key="1">
    <citation type="submission" date="2016-03" db="EMBL/GenBank/DDBJ databases">
        <title>Draft genome sequence of Acetobacter malorum CECT 7742, a strain isolated from strawberry vinegar.</title>
        <authorList>
            <person name="Sainz F."/>
            <person name="Mas A."/>
            <person name="Torija M.J."/>
        </authorList>
    </citation>
    <scope>NUCLEOTIDE SEQUENCE [LARGE SCALE GENOMIC DNA]</scope>
    <source>
        <strain evidence="3 4">CECT 7742</strain>
    </source>
</reference>
<dbReference type="AlphaFoldDB" id="A0A177G8P8"/>
<feature type="region of interest" description="Disordered" evidence="1">
    <location>
        <begin position="326"/>
        <end position="350"/>
    </location>
</feature>
<feature type="domain" description="Hedgehog/Intein (Hint)" evidence="2">
    <location>
        <begin position="687"/>
        <end position="828"/>
    </location>
</feature>
<dbReference type="EMBL" id="LVHD01000026">
    <property type="protein sequence ID" value="OAG75684.1"/>
    <property type="molecule type" value="Genomic_DNA"/>
</dbReference>
<organism evidence="3 4">
    <name type="scientific">Acetobacter malorum</name>
    <dbReference type="NCBI Taxonomy" id="178901"/>
    <lineage>
        <taxon>Bacteria</taxon>
        <taxon>Pseudomonadati</taxon>
        <taxon>Pseudomonadota</taxon>
        <taxon>Alphaproteobacteria</taxon>
        <taxon>Acetobacterales</taxon>
        <taxon>Acetobacteraceae</taxon>
        <taxon>Acetobacter</taxon>
    </lineage>
</organism>
<evidence type="ECO:0000313" key="4">
    <source>
        <dbReference type="Proteomes" id="UP000077349"/>
    </source>
</evidence>
<sequence length="1037" mass="109855">MSDTSDSSVDFQQIENNASAAGGNIDQYLSGETSFHQHDMSWRWTGGTTGDWTDPANWTLYDSTNNAVDTSALGSPAIPQLQQNADVNIGTGSTTSPVTVVANAPIYNQFRSLSVWQGGTLKVTAQGSGGTNGNVFAVAGFENNGTIIVDTPSRVEFGGVTENRDDGVFTIMNNHGNVVFDDSNLNGSGTINLINASLGTAGEPVSIGSNTLNLQQDSSVFLNSGTTGTVNVDPATVNTIYIQDNNLLHTGAGSTNDQTAVINGVSQNTHFGIAGLTTAPTSAAYTANSDGTYTLQITMADGSDLTYKNLHMADGYTPPATLSIVQDSSGSGWDVEDTSSAAPTGGYTDNDLHQQMAAVSTSSTDAGGDTSQYSSTATSFHQHDMSWRWIGGTTGDWSDPNNWALYDNTNNAVDTSNMGGTAIPQLEQNADVNIGDSSGNTTTPVTVVDNIADYNQIRSLSVWYNGTLKITAQGGSGYVGNVFATAGFENNGNIIIDTPSAVELGGVAMNRSGGTITIMNNQGNVTLDNGELDNGGTVNLINASLGTVGKPVWVQGGTVNMTQNSTVFAQPGISYSDKTTINVDPTTINTVYIDDNGDKTTAQNVVVNGVSADTHFGIADLSAEPVSATYTPNTDNTSYTLTIGLANGETVTYGTIVPAEGYTPTSTQIVQDAANNGWLIENADTETCFLPGSMIRTTTGEMPVENITLGTQLVAFDWKTGREITRPVVWVGKAHSRVRSELPHDEAGYPVRVLKNAIADGVPYKDMLITPEHCLFFDGQFVPVRMLVNGKSIFYDTSITSYDYYHVETEEHSVITADGMLTESYLDTGNRSTFRQDGKVAALRAAGARSWEADAAAPLCVGRNFVEALFRALEARGNLVENCQKPAASVTTTHDADLHLVMKNGAVIRPIRHDGQNYSFMIPAGAESVRIVSRASRPSDVIGPFVDDRRYLGVAVSAVHFLSSKTQNQITTYLEGAALDGWYENSQTGSIWTNGNALLPLSEQTGGKMGMLIITAVTAENYIVDAEQTDAVKKLTA</sequence>
<protein>
    <submittedName>
        <fullName evidence="3">Outer membrane protein</fullName>
    </submittedName>
</protein>
<proteinExistence type="predicted"/>
<dbReference type="InterPro" id="IPR036844">
    <property type="entry name" value="Hint_dom_sf"/>
</dbReference>
<evidence type="ECO:0000313" key="3">
    <source>
        <dbReference type="EMBL" id="OAG75684.1"/>
    </source>
</evidence>
<dbReference type="SUPFAM" id="SSF51294">
    <property type="entry name" value="Hedgehog/intein (Hint) domain"/>
    <property type="match status" value="1"/>
</dbReference>